<gene>
    <name evidence="2" type="ORF">KC19_6G057700</name>
</gene>
<protein>
    <recommendedName>
        <fullName evidence="4">Secreted protein</fullName>
    </recommendedName>
</protein>
<organism evidence="2 3">
    <name type="scientific">Ceratodon purpureus</name>
    <name type="common">Fire moss</name>
    <name type="synonym">Dicranum purpureum</name>
    <dbReference type="NCBI Taxonomy" id="3225"/>
    <lineage>
        <taxon>Eukaryota</taxon>
        <taxon>Viridiplantae</taxon>
        <taxon>Streptophyta</taxon>
        <taxon>Embryophyta</taxon>
        <taxon>Bryophyta</taxon>
        <taxon>Bryophytina</taxon>
        <taxon>Bryopsida</taxon>
        <taxon>Dicranidae</taxon>
        <taxon>Pseudoditrichales</taxon>
        <taxon>Ditrichaceae</taxon>
        <taxon>Ceratodon</taxon>
    </lineage>
</organism>
<evidence type="ECO:0000256" key="1">
    <source>
        <dbReference type="SAM" id="SignalP"/>
    </source>
</evidence>
<name>A0A8T0HC04_CERPU</name>
<proteinExistence type="predicted"/>
<dbReference type="EMBL" id="CM026427">
    <property type="protein sequence ID" value="KAG0568993.1"/>
    <property type="molecule type" value="Genomic_DNA"/>
</dbReference>
<evidence type="ECO:0008006" key="4">
    <source>
        <dbReference type="Google" id="ProtNLM"/>
    </source>
</evidence>
<sequence>MYDAACLVHVFLMRLLVAKILIFSYSECENLQLGPCTPNTEIKTSCATLSRVSYHKHVISKSSISEGGVC</sequence>
<comment type="caution">
    <text evidence="2">The sequence shown here is derived from an EMBL/GenBank/DDBJ whole genome shotgun (WGS) entry which is preliminary data.</text>
</comment>
<accession>A0A8T0HC04</accession>
<evidence type="ECO:0000313" key="2">
    <source>
        <dbReference type="EMBL" id="KAG0568993.1"/>
    </source>
</evidence>
<evidence type="ECO:0000313" key="3">
    <source>
        <dbReference type="Proteomes" id="UP000822688"/>
    </source>
</evidence>
<feature type="signal peptide" evidence="1">
    <location>
        <begin position="1"/>
        <end position="28"/>
    </location>
</feature>
<keyword evidence="3" id="KW-1185">Reference proteome</keyword>
<keyword evidence="1" id="KW-0732">Signal</keyword>
<dbReference type="AlphaFoldDB" id="A0A8T0HC04"/>
<dbReference type="Proteomes" id="UP000822688">
    <property type="component" value="Chromosome 6"/>
</dbReference>
<feature type="chain" id="PRO_5035887321" description="Secreted protein" evidence="1">
    <location>
        <begin position="29"/>
        <end position="70"/>
    </location>
</feature>
<reference evidence="2 3" key="1">
    <citation type="submission" date="2020-06" db="EMBL/GenBank/DDBJ databases">
        <title>WGS assembly of Ceratodon purpureus strain R40.</title>
        <authorList>
            <person name="Carey S.B."/>
            <person name="Jenkins J."/>
            <person name="Shu S."/>
            <person name="Lovell J.T."/>
            <person name="Sreedasyam A."/>
            <person name="Maumus F."/>
            <person name="Tiley G.P."/>
            <person name="Fernandez-Pozo N."/>
            <person name="Barry K."/>
            <person name="Chen C."/>
            <person name="Wang M."/>
            <person name="Lipzen A."/>
            <person name="Daum C."/>
            <person name="Saski C.A."/>
            <person name="Payton A.C."/>
            <person name="Mcbreen J.C."/>
            <person name="Conrad R.E."/>
            <person name="Kollar L.M."/>
            <person name="Olsson S."/>
            <person name="Huttunen S."/>
            <person name="Landis J.B."/>
            <person name="Wickett N.J."/>
            <person name="Johnson M.G."/>
            <person name="Rensing S.A."/>
            <person name="Grimwood J."/>
            <person name="Schmutz J."/>
            <person name="Mcdaniel S.F."/>
        </authorList>
    </citation>
    <scope>NUCLEOTIDE SEQUENCE [LARGE SCALE GENOMIC DNA]</scope>
    <source>
        <strain evidence="2 3">R40</strain>
    </source>
</reference>